<proteinExistence type="predicted"/>
<gene>
    <name evidence="3" type="ORF">M422DRAFT_174124</name>
</gene>
<dbReference type="EMBL" id="KN837146">
    <property type="protein sequence ID" value="KIJ40186.1"/>
    <property type="molecule type" value="Genomic_DNA"/>
</dbReference>
<evidence type="ECO:0000259" key="2">
    <source>
        <dbReference type="Pfam" id="PF12146"/>
    </source>
</evidence>
<protein>
    <recommendedName>
        <fullName evidence="2">Serine aminopeptidase S33 domain-containing protein</fullName>
    </recommendedName>
</protein>
<dbReference type="SUPFAM" id="SSF53474">
    <property type="entry name" value="alpha/beta-Hydrolases"/>
    <property type="match status" value="1"/>
</dbReference>
<evidence type="ECO:0000256" key="1">
    <source>
        <dbReference type="ARBA" id="ARBA00022801"/>
    </source>
</evidence>
<dbReference type="AlphaFoldDB" id="A0A0C9VQL1"/>
<dbReference type="Pfam" id="PF12146">
    <property type="entry name" value="Hydrolase_4"/>
    <property type="match status" value="1"/>
</dbReference>
<evidence type="ECO:0000313" key="4">
    <source>
        <dbReference type="Proteomes" id="UP000054279"/>
    </source>
</evidence>
<dbReference type="HOGENOM" id="CLU_048587_1_0_1"/>
<dbReference type="InterPro" id="IPR050261">
    <property type="entry name" value="FrsA_esterase"/>
</dbReference>
<dbReference type="Gene3D" id="3.40.50.1820">
    <property type="entry name" value="alpha/beta hydrolase"/>
    <property type="match status" value="1"/>
</dbReference>
<feature type="domain" description="Serine aminopeptidase S33" evidence="2">
    <location>
        <begin position="34"/>
        <end position="273"/>
    </location>
</feature>
<dbReference type="InterPro" id="IPR029058">
    <property type="entry name" value="AB_hydrolase_fold"/>
</dbReference>
<dbReference type="InterPro" id="IPR022742">
    <property type="entry name" value="Hydrolase_4"/>
</dbReference>
<dbReference type="OrthoDB" id="2498029at2759"/>
<evidence type="ECO:0000313" key="3">
    <source>
        <dbReference type="EMBL" id="KIJ40186.1"/>
    </source>
</evidence>
<dbReference type="GO" id="GO:0016788">
    <property type="term" value="F:hydrolase activity, acting on ester bonds"/>
    <property type="evidence" value="ECO:0007669"/>
    <property type="project" value="UniProtKB-ARBA"/>
</dbReference>
<organism evidence="3 4">
    <name type="scientific">Sphaerobolus stellatus (strain SS14)</name>
    <dbReference type="NCBI Taxonomy" id="990650"/>
    <lineage>
        <taxon>Eukaryota</taxon>
        <taxon>Fungi</taxon>
        <taxon>Dikarya</taxon>
        <taxon>Basidiomycota</taxon>
        <taxon>Agaricomycotina</taxon>
        <taxon>Agaricomycetes</taxon>
        <taxon>Phallomycetidae</taxon>
        <taxon>Geastrales</taxon>
        <taxon>Sphaerobolaceae</taxon>
        <taxon>Sphaerobolus</taxon>
    </lineage>
</organism>
<sequence>MPAEVSTRQTFTIPSVEEGVFIDAWVFSPTMAPHPHPVVIAGHGMNLTKDVGLTAFCDRWAEDAGWASVAFDYRGYGASGGEPRQYVSLRKQNEDYRSVIKWVRERTELFRSDKIVLFGISLAGVTVSDLITKDEHLCGALMTCPVIDCRFRAPKSLPVLLSVNIAGIKDLLGLSPTYITAVGPPKTAALQTRPSAYPGYLQLYKESGVEFTEEKNRMAAKPVWEFFGSRPNRRFKHAKAPILVIAAEEDDIVPMSLQRKIEGQSGGHMKLVVVPGNHFSVLIPGTNHFEANINAQLEYLRELS</sequence>
<keyword evidence="4" id="KW-1185">Reference proteome</keyword>
<dbReference type="PANTHER" id="PTHR22946:SF9">
    <property type="entry name" value="POLYKETIDE TRANSFERASE AF380"/>
    <property type="match status" value="1"/>
</dbReference>
<dbReference type="PANTHER" id="PTHR22946">
    <property type="entry name" value="DIENELACTONE HYDROLASE DOMAIN-CONTAINING PROTEIN-RELATED"/>
    <property type="match status" value="1"/>
</dbReference>
<keyword evidence="1" id="KW-0378">Hydrolase</keyword>
<reference evidence="3 4" key="1">
    <citation type="submission" date="2014-06" db="EMBL/GenBank/DDBJ databases">
        <title>Evolutionary Origins and Diversification of the Mycorrhizal Mutualists.</title>
        <authorList>
            <consortium name="DOE Joint Genome Institute"/>
            <consortium name="Mycorrhizal Genomics Consortium"/>
            <person name="Kohler A."/>
            <person name="Kuo A."/>
            <person name="Nagy L.G."/>
            <person name="Floudas D."/>
            <person name="Copeland A."/>
            <person name="Barry K.W."/>
            <person name="Cichocki N."/>
            <person name="Veneault-Fourrey C."/>
            <person name="LaButti K."/>
            <person name="Lindquist E.A."/>
            <person name="Lipzen A."/>
            <person name="Lundell T."/>
            <person name="Morin E."/>
            <person name="Murat C."/>
            <person name="Riley R."/>
            <person name="Ohm R."/>
            <person name="Sun H."/>
            <person name="Tunlid A."/>
            <person name="Henrissat B."/>
            <person name="Grigoriev I.V."/>
            <person name="Hibbett D.S."/>
            <person name="Martin F."/>
        </authorList>
    </citation>
    <scope>NUCLEOTIDE SEQUENCE [LARGE SCALE GENOMIC DNA]</scope>
    <source>
        <strain evidence="3 4">SS14</strain>
    </source>
</reference>
<name>A0A0C9VQL1_SPHS4</name>
<dbReference type="Proteomes" id="UP000054279">
    <property type="component" value="Unassembled WGS sequence"/>
</dbReference>
<accession>A0A0C9VQL1</accession>